<reference evidence="1 2" key="1">
    <citation type="journal article" date="2016" name="Nat. Commun.">
        <title>Thousands of microbial genomes shed light on interconnected biogeochemical processes in an aquifer system.</title>
        <authorList>
            <person name="Anantharaman K."/>
            <person name="Brown C.T."/>
            <person name="Hug L.A."/>
            <person name="Sharon I."/>
            <person name="Castelle C.J."/>
            <person name="Probst A.J."/>
            <person name="Thomas B.C."/>
            <person name="Singh A."/>
            <person name="Wilkins M.J."/>
            <person name="Karaoz U."/>
            <person name="Brodie E.L."/>
            <person name="Williams K.H."/>
            <person name="Hubbard S.S."/>
            <person name="Banfield J.F."/>
        </authorList>
    </citation>
    <scope>NUCLEOTIDE SEQUENCE [LARGE SCALE GENOMIC DNA]</scope>
</reference>
<dbReference type="AlphaFoldDB" id="A0A1F5X1X4"/>
<protein>
    <submittedName>
        <fullName evidence="1">Uncharacterized protein</fullName>
    </submittedName>
</protein>
<dbReference type="EMBL" id="MFID01000002">
    <property type="protein sequence ID" value="OGF81907.1"/>
    <property type="molecule type" value="Genomic_DNA"/>
</dbReference>
<evidence type="ECO:0000313" key="1">
    <source>
        <dbReference type="EMBL" id="OGF81907.1"/>
    </source>
</evidence>
<accession>A0A1F5X1X4</accession>
<gene>
    <name evidence="1" type="ORF">A2930_00325</name>
</gene>
<dbReference type="Proteomes" id="UP000178114">
    <property type="component" value="Unassembled WGS sequence"/>
</dbReference>
<sequence>MEARMKKRIYHKVDSGHYHADACVIWCFDARFDDRFNKKELSLYEKFCKNHGFKKVDPVFIAGGVKALASPVDWWETEFVLRQIAKSVLLHDAKMIVLKDHVECGDYGRHFQSKSDAKKFYSNELKKGKKTVVAFLKSKKLKKFLKEKGVKRNTNKPVHLYYADFSGMHHIT</sequence>
<comment type="caution">
    <text evidence="1">The sequence shown here is derived from an EMBL/GenBank/DDBJ whole genome shotgun (WGS) entry which is preliminary data.</text>
</comment>
<dbReference type="STRING" id="1798351.A2930_00325"/>
<proteinExistence type="predicted"/>
<organism evidence="1 2">
    <name type="scientific">Candidatus Giovannonibacteria bacterium RIFCSPLOWO2_01_FULL_45_34</name>
    <dbReference type="NCBI Taxonomy" id="1798351"/>
    <lineage>
        <taxon>Bacteria</taxon>
        <taxon>Candidatus Giovannoniibacteriota</taxon>
    </lineage>
</organism>
<name>A0A1F5X1X4_9BACT</name>
<evidence type="ECO:0000313" key="2">
    <source>
        <dbReference type="Proteomes" id="UP000178114"/>
    </source>
</evidence>